<dbReference type="Proteomes" id="UP000010716">
    <property type="component" value="Unassembled WGS sequence"/>
</dbReference>
<dbReference type="GO" id="GO:0004519">
    <property type="term" value="F:endonuclease activity"/>
    <property type="evidence" value="ECO:0007669"/>
    <property type="project" value="UniProtKB-KW"/>
</dbReference>
<proteinExistence type="predicted"/>
<evidence type="ECO:0000259" key="1">
    <source>
        <dbReference type="Pfam" id="PF05685"/>
    </source>
</evidence>
<evidence type="ECO:0000313" key="5">
    <source>
        <dbReference type="Proteomes" id="UP000825179"/>
    </source>
</evidence>
<dbReference type="RefSeq" id="WP_007503502.1">
    <property type="nucleotide sequence ID" value="NZ_AFCE01000097.1"/>
</dbReference>
<dbReference type="InterPro" id="IPR011335">
    <property type="entry name" value="Restrct_endonuc-II-like"/>
</dbReference>
<dbReference type="EMBL" id="CP082237">
    <property type="protein sequence ID" value="QZT34500.1"/>
    <property type="molecule type" value="Genomic_DNA"/>
</dbReference>
<feature type="domain" description="Putative restriction endonuclease" evidence="1">
    <location>
        <begin position="10"/>
        <end position="126"/>
    </location>
</feature>
<keyword evidence="5" id="KW-1185">Reference proteome</keyword>
<dbReference type="CDD" id="cd06260">
    <property type="entry name" value="DUF820-like"/>
    <property type="match status" value="1"/>
</dbReference>
<evidence type="ECO:0000313" key="2">
    <source>
        <dbReference type="EMBL" id="EGL83566.1"/>
    </source>
</evidence>
<dbReference type="EMBL" id="AFCE01000097">
    <property type="protein sequence ID" value="EGL83566.1"/>
    <property type="molecule type" value="Genomic_DNA"/>
</dbReference>
<sequence length="137" mass="15644">MSLKDLAFVHLLTELTLYARVNQLGTVLPRTLVHIEEKEVAVIPDIVFVKRAKSGIIQKNRICGVPDLVVEIVSHPSHRDKLMGKKKDTYARCEVPEYWVADPFEKAIRKYVLNEGGYQETEKSQLFPDLQVQLPDS</sequence>
<name>F5L529_CALTT</name>
<dbReference type="PANTHER" id="PTHR34107:SF4">
    <property type="entry name" value="SLL1222 PROTEIN"/>
    <property type="match status" value="1"/>
</dbReference>
<dbReference type="Gene3D" id="3.90.1570.10">
    <property type="entry name" value="tt1808, chain A"/>
    <property type="match status" value="1"/>
</dbReference>
<dbReference type="SUPFAM" id="SSF52980">
    <property type="entry name" value="Restriction endonuclease-like"/>
    <property type="match status" value="1"/>
</dbReference>
<keyword evidence="3" id="KW-0540">Nuclease</keyword>
<dbReference type="AlphaFoldDB" id="F5L529"/>
<evidence type="ECO:0000313" key="3">
    <source>
        <dbReference type="EMBL" id="QZT34500.1"/>
    </source>
</evidence>
<dbReference type="InterPro" id="IPR012296">
    <property type="entry name" value="Nuclease_put_TT1808"/>
</dbReference>
<reference evidence="3 5" key="2">
    <citation type="journal article" date="2020" name="Extremophiles">
        <title>Genomic analysis of Caldalkalibacillus thermarum TA2.A1 reveals aerobic alkaliphilic metabolism and evolutionary hallmarks linking alkaliphilic bacteria and plant life.</title>
        <authorList>
            <person name="de Jong S.I."/>
            <person name="van den Broek M.A."/>
            <person name="Merkel A.Y."/>
            <person name="de la Torre Cortes P."/>
            <person name="Kalamorz F."/>
            <person name="Cook G.M."/>
            <person name="van Loosdrecht M.C.M."/>
            <person name="McMillan D.G.G."/>
        </authorList>
    </citation>
    <scope>NUCLEOTIDE SEQUENCE [LARGE SCALE GENOMIC DNA]</scope>
    <source>
        <strain evidence="3 5">TA2.A1</strain>
    </source>
</reference>
<keyword evidence="3" id="KW-0255">Endonuclease</keyword>
<dbReference type="InterPro" id="IPR008538">
    <property type="entry name" value="Uma2"/>
</dbReference>
<dbReference type="OrthoDB" id="9808428at2"/>
<protein>
    <submittedName>
        <fullName evidence="3">Uma2 family endonuclease</fullName>
    </submittedName>
</protein>
<gene>
    <name evidence="2" type="ORF">CathTA2_0892</name>
    <name evidence="3" type="ORF">HUR95_03725</name>
</gene>
<dbReference type="eggNOG" id="COG4636">
    <property type="taxonomic scope" value="Bacteria"/>
</dbReference>
<keyword evidence="3" id="KW-0378">Hydrolase</keyword>
<dbReference type="Proteomes" id="UP000825179">
    <property type="component" value="Chromosome"/>
</dbReference>
<dbReference type="KEGG" id="cthu:HUR95_03725"/>
<organism evidence="2 4">
    <name type="scientific">Caldalkalibacillus thermarum (strain TA2.A1)</name>
    <dbReference type="NCBI Taxonomy" id="986075"/>
    <lineage>
        <taxon>Bacteria</taxon>
        <taxon>Bacillati</taxon>
        <taxon>Bacillota</taxon>
        <taxon>Bacilli</taxon>
        <taxon>Bacillales</taxon>
        <taxon>Bacillaceae</taxon>
        <taxon>Caldalkalibacillus</taxon>
    </lineage>
</organism>
<evidence type="ECO:0000313" key="4">
    <source>
        <dbReference type="Proteomes" id="UP000010716"/>
    </source>
</evidence>
<reference evidence="2 4" key="1">
    <citation type="journal article" date="2011" name="J. Bacteriol.">
        <title>Draft genome sequence of the thermoalkaliphilic Caldalkalibacillus thermarum strain TA2.A1.</title>
        <authorList>
            <person name="Kalamorz F."/>
            <person name="Keis S."/>
            <person name="McMillan D.G."/>
            <person name="Olsson K."/>
            <person name="Stanton J.A."/>
            <person name="Stockwell P."/>
            <person name="Black M.A."/>
            <person name="Klingeman D.M."/>
            <person name="Land M.L."/>
            <person name="Han C.S."/>
            <person name="Martin S.L."/>
            <person name="Becher S.A."/>
            <person name="Peddie C.J."/>
            <person name="Morgan H.W."/>
            <person name="Matthies D."/>
            <person name="Preiss L."/>
            <person name="Meier T."/>
            <person name="Brown S.D."/>
            <person name="Cook G.M."/>
        </authorList>
    </citation>
    <scope>NUCLEOTIDE SEQUENCE [LARGE SCALE GENOMIC DNA]</scope>
    <source>
        <strain evidence="2 4">TA2.A1</strain>
    </source>
</reference>
<accession>F5L529</accession>
<dbReference type="Pfam" id="PF05685">
    <property type="entry name" value="Uma2"/>
    <property type="match status" value="1"/>
</dbReference>
<reference evidence="3" key="3">
    <citation type="submission" date="2021-08" db="EMBL/GenBank/DDBJ databases">
        <authorList>
            <person name="de Jong S."/>
            <person name="van den Broek M."/>
            <person name="Merkel A."/>
            <person name="de la Torre Cortes P."/>
            <person name="Kalamorz F."/>
            <person name="Cook G."/>
            <person name="van Loosdrecht M."/>
            <person name="McMillan D."/>
        </authorList>
    </citation>
    <scope>NUCLEOTIDE SEQUENCE</scope>
    <source>
        <strain evidence="3">TA2.A1</strain>
    </source>
</reference>
<dbReference type="PANTHER" id="PTHR34107">
    <property type="entry name" value="SLL0198 PROTEIN-RELATED"/>
    <property type="match status" value="1"/>
</dbReference>